<dbReference type="SUPFAM" id="SSF55120">
    <property type="entry name" value="Pseudouridine synthase"/>
    <property type="match status" value="1"/>
</dbReference>
<evidence type="ECO:0000256" key="1">
    <source>
        <dbReference type="PROSITE-ProRule" id="PRU00182"/>
    </source>
</evidence>
<proteinExistence type="predicted"/>
<sequence>MNPTEIHIVPELPTPIRLQEYGVGIFITALTKSALKKVIKKKYVTVNDVIATTATLIHGGESIRLTIPKEVTPIKKLIFPLTVLFEDEHLAVLHKPAGILVSGNSFKTVANALPENIKYSNLADATTPQPVHRLDYATTGILLVGKTSSSIRALNRMFEDKKVEKTYYAVTIGEMNSDGKITTTIDGKISQSNYKMLYSVPSERFKKLNLVQLEPKTGRRHQLRKHLASIDNPILGDATYGIENLILTGKGMYLHAYSLRFTHPFTNKQVYFKDEFPERFQKIFSSKISEIVVGNNSN</sequence>
<organism evidence="3 4">
    <name type="scientific">Aureibaculum flavum</name>
    <dbReference type="NCBI Taxonomy" id="2795986"/>
    <lineage>
        <taxon>Bacteria</taxon>
        <taxon>Pseudomonadati</taxon>
        <taxon>Bacteroidota</taxon>
        <taxon>Flavobacteriia</taxon>
        <taxon>Flavobacteriales</taxon>
        <taxon>Flavobacteriaceae</taxon>
        <taxon>Aureibaculum</taxon>
    </lineage>
</organism>
<dbReference type="InterPro" id="IPR020103">
    <property type="entry name" value="PsdUridine_synth_cat_dom_sf"/>
</dbReference>
<evidence type="ECO:0000313" key="4">
    <source>
        <dbReference type="Proteomes" id="UP000623301"/>
    </source>
</evidence>
<dbReference type="InterPro" id="IPR050188">
    <property type="entry name" value="RluA_PseudoU_synthase"/>
</dbReference>
<dbReference type="Proteomes" id="UP000623301">
    <property type="component" value="Unassembled WGS sequence"/>
</dbReference>
<dbReference type="InterPro" id="IPR006224">
    <property type="entry name" value="PsdUridine_synth_RluA-like_CS"/>
</dbReference>
<dbReference type="PROSITE" id="PS50889">
    <property type="entry name" value="S4"/>
    <property type="match status" value="1"/>
</dbReference>
<name>A0ABS0WUW3_9FLAO</name>
<protein>
    <submittedName>
        <fullName evidence="3">RluA family pseudouridine synthase</fullName>
    </submittedName>
</protein>
<evidence type="ECO:0000259" key="2">
    <source>
        <dbReference type="Pfam" id="PF00849"/>
    </source>
</evidence>
<dbReference type="EMBL" id="JAEHFJ010000009">
    <property type="protein sequence ID" value="MBJ2175769.1"/>
    <property type="molecule type" value="Genomic_DNA"/>
</dbReference>
<keyword evidence="4" id="KW-1185">Reference proteome</keyword>
<dbReference type="PROSITE" id="PS01129">
    <property type="entry name" value="PSI_RLU"/>
    <property type="match status" value="1"/>
</dbReference>
<dbReference type="PANTHER" id="PTHR21600">
    <property type="entry name" value="MITOCHONDRIAL RNA PSEUDOURIDINE SYNTHASE"/>
    <property type="match status" value="1"/>
</dbReference>
<dbReference type="InterPro" id="IPR006145">
    <property type="entry name" value="PsdUridine_synth_RsuA/RluA"/>
</dbReference>
<dbReference type="Pfam" id="PF00849">
    <property type="entry name" value="PseudoU_synth_2"/>
    <property type="match status" value="1"/>
</dbReference>
<gene>
    <name evidence="3" type="ORF">JBL43_16060</name>
</gene>
<dbReference type="CDD" id="cd02869">
    <property type="entry name" value="PseudoU_synth_RluA_like"/>
    <property type="match status" value="1"/>
</dbReference>
<accession>A0ABS0WUW3</accession>
<feature type="domain" description="Pseudouridine synthase RsuA/RluA-like" evidence="2">
    <location>
        <begin position="89"/>
        <end position="229"/>
    </location>
</feature>
<dbReference type="Gene3D" id="3.30.2350.10">
    <property type="entry name" value="Pseudouridine synthase"/>
    <property type="match status" value="1"/>
</dbReference>
<keyword evidence="1" id="KW-0694">RNA-binding</keyword>
<comment type="caution">
    <text evidence="3">The sequence shown here is derived from an EMBL/GenBank/DDBJ whole genome shotgun (WGS) entry which is preliminary data.</text>
</comment>
<evidence type="ECO:0000313" key="3">
    <source>
        <dbReference type="EMBL" id="MBJ2175769.1"/>
    </source>
</evidence>
<reference evidence="3 4" key="1">
    <citation type="submission" date="2020-12" db="EMBL/GenBank/DDBJ databases">
        <title>Aureibaculum luteum sp. nov. and Aureibaculum flavum sp. nov., novel members of the family Flavobacteriaceae isolated from Antarctic intertidal sediments.</title>
        <authorList>
            <person name="He X."/>
            <person name="Zhang X."/>
        </authorList>
    </citation>
    <scope>NUCLEOTIDE SEQUENCE [LARGE SCALE GENOMIC DNA]</scope>
    <source>
        <strain evidence="3 4">A20</strain>
    </source>
</reference>